<gene>
    <name evidence="1" type="ORF">CEW88_08590</name>
</gene>
<dbReference type="AlphaFoldDB" id="A0A2U8HD72"/>
<evidence type="ECO:0000313" key="1">
    <source>
        <dbReference type="EMBL" id="AWI83728.1"/>
    </source>
</evidence>
<dbReference type="Proteomes" id="UP000244915">
    <property type="component" value="Chromosome 1"/>
</dbReference>
<sequence>METIGYLKESGGRFEFHSDQFGLVVRGNYPEWVLAAAAEIIRDNTKLEADSRMEELTALVEFGEASEIDIDAHKVDMKFRYEVLPQCVVTMGTMDYRWADQEGREKLTEFDGHTMRRLHDMSLTRNDSFLDDEDGVDKSSDGAA</sequence>
<dbReference type="RefSeq" id="WP_108965939.1">
    <property type="nucleotide sequence ID" value="NZ_CP022189.1"/>
</dbReference>
<dbReference type="OrthoDB" id="7869005at2"/>
<proteinExistence type="predicted"/>
<name>A0A2U8HD72_9RHOB</name>
<dbReference type="EMBL" id="CP022189">
    <property type="protein sequence ID" value="AWI83728.1"/>
    <property type="molecule type" value="Genomic_DNA"/>
</dbReference>
<organism evidence="1 2">
    <name type="scientific">Alloyangia pacifica</name>
    <dbReference type="NCBI Taxonomy" id="311180"/>
    <lineage>
        <taxon>Bacteria</taxon>
        <taxon>Pseudomonadati</taxon>
        <taxon>Pseudomonadota</taxon>
        <taxon>Alphaproteobacteria</taxon>
        <taxon>Rhodobacterales</taxon>
        <taxon>Roseobacteraceae</taxon>
        <taxon>Alloyangia</taxon>
    </lineage>
</organism>
<reference evidence="1 2" key="1">
    <citation type="submission" date="2017-06" db="EMBL/GenBank/DDBJ databases">
        <title>Yangia sp. YSBP01 complete genome sequence.</title>
        <authorList>
            <person name="Woo J.-H."/>
            <person name="Kim H.-S."/>
        </authorList>
    </citation>
    <scope>NUCLEOTIDE SEQUENCE [LARGE SCALE GENOMIC DNA]</scope>
    <source>
        <strain evidence="1 2">YSBP01</strain>
    </source>
</reference>
<evidence type="ECO:0000313" key="2">
    <source>
        <dbReference type="Proteomes" id="UP000244915"/>
    </source>
</evidence>
<protein>
    <submittedName>
        <fullName evidence="1">Uncharacterized protein</fullName>
    </submittedName>
</protein>
<accession>A0A2U8HD72</accession>
<dbReference type="KEGG" id="ypac:CEW88_08590"/>